<evidence type="ECO:0000256" key="9">
    <source>
        <dbReference type="RuleBase" id="RU004320"/>
    </source>
</evidence>
<dbReference type="InterPro" id="IPR036416">
    <property type="entry name" value="Pept_tRNA_hydro_sf"/>
</dbReference>
<evidence type="ECO:0000313" key="11">
    <source>
        <dbReference type="Proteomes" id="UP000778951"/>
    </source>
</evidence>
<name>A0A968GHH2_9SPIO</name>
<comment type="catalytic activity">
    <reaction evidence="8">
        <text>an N-acyl-L-alpha-aminoacyl-tRNA + H2O = an N-acyl-L-amino acid + a tRNA + H(+)</text>
        <dbReference type="Rhea" id="RHEA:54448"/>
        <dbReference type="Rhea" id="RHEA-COMP:10123"/>
        <dbReference type="Rhea" id="RHEA-COMP:13883"/>
        <dbReference type="ChEBI" id="CHEBI:15377"/>
        <dbReference type="ChEBI" id="CHEBI:15378"/>
        <dbReference type="ChEBI" id="CHEBI:59874"/>
        <dbReference type="ChEBI" id="CHEBI:78442"/>
        <dbReference type="ChEBI" id="CHEBI:138191"/>
        <dbReference type="EC" id="3.1.1.29"/>
    </reaction>
</comment>
<protein>
    <recommendedName>
        <fullName evidence="7 8">Peptidyl-tRNA hydrolase</fullName>
        <ecNumber evidence="1 8">3.1.1.29</ecNumber>
    </recommendedName>
</protein>
<dbReference type="Pfam" id="PF01195">
    <property type="entry name" value="Pept_tRNA_hydro"/>
    <property type="match status" value="1"/>
</dbReference>
<evidence type="ECO:0000256" key="2">
    <source>
        <dbReference type="ARBA" id="ARBA00022490"/>
    </source>
</evidence>
<reference evidence="10" key="1">
    <citation type="submission" date="2020-03" db="EMBL/GenBank/DDBJ databases">
        <title>Spirochaetal bacteria isolated from arthropods constitute a novel genus Entomospira genus novum within the order Spirochaetales.</title>
        <authorList>
            <person name="Grana-Miraglia L."/>
            <person name="Sikutova S."/>
            <person name="Fingerle V."/>
            <person name="Sing A."/>
            <person name="Castillo-Ramirez S."/>
            <person name="Margos G."/>
            <person name="Rudolf I."/>
        </authorList>
    </citation>
    <scope>NUCLEOTIDE SEQUENCE</scope>
    <source>
        <strain evidence="10">BR149</strain>
    </source>
</reference>
<dbReference type="Gene3D" id="3.40.50.1470">
    <property type="entry name" value="Peptidyl-tRNA hydrolase"/>
    <property type="match status" value="1"/>
</dbReference>
<dbReference type="NCBIfam" id="TIGR00447">
    <property type="entry name" value="pth"/>
    <property type="match status" value="1"/>
</dbReference>
<dbReference type="EMBL" id="JAATLM010000001">
    <property type="protein sequence ID" value="NIZ69074.1"/>
    <property type="molecule type" value="Genomic_DNA"/>
</dbReference>
<comment type="similarity">
    <text evidence="6 9">Belongs to the PTH family.</text>
</comment>
<keyword evidence="4 8" id="KW-0378">Hydrolase</keyword>
<dbReference type="GO" id="GO:0004045">
    <property type="term" value="F:peptidyl-tRNA hydrolase activity"/>
    <property type="evidence" value="ECO:0007669"/>
    <property type="project" value="UniProtKB-EC"/>
</dbReference>
<keyword evidence="2" id="KW-0963">Cytoplasm</keyword>
<gene>
    <name evidence="10" type="ORF">HCT48_02450</name>
</gene>
<keyword evidence="5" id="KW-0694">RNA-binding</keyword>
<dbReference type="CDD" id="cd00462">
    <property type="entry name" value="PTH"/>
    <property type="match status" value="1"/>
</dbReference>
<evidence type="ECO:0000256" key="4">
    <source>
        <dbReference type="ARBA" id="ARBA00022801"/>
    </source>
</evidence>
<dbReference type="GO" id="GO:0000049">
    <property type="term" value="F:tRNA binding"/>
    <property type="evidence" value="ECO:0007669"/>
    <property type="project" value="UniProtKB-KW"/>
</dbReference>
<evidence type="ECO:0000256" key="3">
    <source>
        <dbReference type="ARBA" id="ARBA00022555"/>
    </source>
</evidence>
<evidence type="ECO:0000256" key="1">
    <source>
        <dbReference type="ARBA" id="ARBA00013260"/>
    </source>
</evidence>
<accession>A0A968GHH2</accession>
<evidence type="ECO:0000256" key="5">
    <source>
        <dbReference type="ARBA" id="ARBA00022884"/>
    </source>
</evidence>
<organism evidence="10 11">
    <name type="scientific">Entomospira culicis</name>
    <dbReference type="NCBI Taxonomy" id="2719989"/>
    <lineage>
        <taxon>Bacteria</taxon>
        <taxon>Pseudomonadati</taxon>
        <taxon>Spirochaetota</taxon>
        <taxon>Spirochaetia</taxon>
        <taxon>Spirochaetales</taxon>
        <taxon>Spirochaetaceae</taxon>
        <taxon>Entomospira</taxon>
    </lineage>
</organism>
<evidence type="ECO:0000256" key="7">
    <source>
        <dbReference type="ARBA" id="ARBA00050038"/>
    </source>
</evidence>
<dbReference type="AlphaFoldDB" id="A0A968GHH2"/>
<keyword evidence="11" id="KW-1185">Reference proteome</keyword>
<dbReference type="RefSeq" id="WP_167695175.1">
    <property type="nucleotide sequence ID" value="NZ_CP118181.1"/>
</dbReference>
<dbReference type="Proteomes" id="UP000778951">
    <property type="component" value="Unassembled WGS sequence"/>
</dbReference>
<dbReference type="InterPro" id="IPR001328">
    <property type="entry name" value="Pept_tRNA_hydro"/>
</dbReference>
<dbReference type="SUPFAM" id="SSF53178">
    <property type="entry name" value="Peptidyl-tRNA hydrolase-like"/>
    <property type="match status" value="1"/>
</dbReference>
<dbReference type="PANTHER" id="PTHR17224">
    <property type="entry name" value="PEPTIDYL-TRNA HYDROLASE"/>
    <property type="match status" value="1"/>
</dbReference>
<dbReference type="PANTHER" id="PTHR17224:SF1">
    <property type="entry name" value="PEPTIDYL-TRNA HYDROLASE"/>
    <property type="match status" value="1"/>
</dbReference>
<sequence length="200" mass="22351">MLLNKSSAKLIVGLGNPGLQYLQTRHNIGFTLIDSFIATHPPLKMIQHAQYQLYKYQALGVTFFLLKPLTYMNLSGEILPLIWKKTGTTIASTLVLCDNLDLPLAQMRFKLKGGSAGQKGLQNIIHVANTDQFPRLFFGIGRPSHPAQSISSYVLSSFTSEEEPTLQRGYAIALTIIQLWVKEDFNKIYEELALHAKSIS</sequence>
<proteinExistence type="inferred from homology"/>
<keyword evidence="3" id="KW-0820">tRNA-binding</keyword>
<dbReference type="InterPro" id="IPR018171">
    <property type="entry name" value="Pept_tRNA_hydro_CS"/>
</dbReference>
<comment type="caution">
    <text evidence="10">The sequence shown here is derived from an EMBL/GenBank/DDBJ whole genome shotgun (WGS) entry which is preliminary data.</text>
</comment>
<evidence type="ECO:0000256" key="6">
    <source>
        <dbReference type="ARBA" id="ARBA00038063"/>
    </source>
</evidence>
<evidence type="ECO:0000313" key="10">
    <source>
        <dbReference type="EMBL" id="NIZ69074.1"/>
    </source>
</evidence>
<dbReference type="PROSITE" id="PS01195">
    <property type="entry name" value="PEPT_TRNA_HYDROL_1"/>
    <property type="match status" value="1"/>
</dbReference>
<evidence type="ECO:0000256" key="8">
    <source>
        <dbReference type="RuleBase" id="RU000673"/>
    </source>
</evidence>
<dbReference type="EC" id="3.1.1.29" evidence="1 8"/>